<evidence type="ECO:0000313" key="4">
    <source>
        <dbReference type="Proteomes" id="UP000321567"/>
    </source>
</evidence>
<dbReference type="SMART" id="SM00539">
    <property type="entry name" value="NIDO"/>
    <property type="match status" value="1"/>
</dbReference>
<dbReference type="RefSeq" id="WP_147163564.1">
    <property type="nucleotide sequence ID" value="NZ_BJZO01000039.1"/>
</dbReference>
<dbReference type="Pfam" id="PF06119">
    <property type="entry name" value="NIDO"/>
    <property type="match status" value="1"/>
</dbReference>
<dbReference type="OrthoDB" id="7291707at2"/>
<keyword evidence="4" id="KW-1185">Reference proteome</keyword>
<dbReference type="PANTHER" id="PTHR46580:SF2">
    <property type="entry name" value="MAM DOMAIN-CONTAINING PROTEIN"/>
    <property type="match status" value="1"/>
</dbReference>
<evidence type="ECO:0000259" key="2">
    <source>
        <dbReference type="SMART" id="SM00539"/>
    </source>
</evidence>
<dbReference type="AlphaFoldDB" id="A0A512H807"/>
<dbReference type="GO" id="GO:0007160">
    <property type="term" value="P:cell-matrix adhesion"/>
    <property type="evidence" value="ECO:0007669"/>
    <property type="project" value="InterPro"/>
</dbReference>
<dbReference type="PANTHER" id="PTHR46580">
    <property type="entry name" value="SENSOR KINASE-RELATED"/>
    <property type="match status" value="1"/>
</dbReference>
<gene>
    <name evidence="3" type="ORF">ROR02_16610</name>
</gene>
<dbReference type="Pfam" id="PF13517">
    <property type="entry name" value="FG-GAP_3"/>
    <property type="match status" value="2"/>
</dbReference>
<dbReference type="EMBL" id="BJZO01000039">
    <property type="protein sequence ID" value="GEO81530.1"/>
    <property type="molecule type" value="Genomic_DNA"/>
</dbReference>
<organism evidence="3 4">
    <name type="scientific">Pararhodospirillum oryzae</name>
    <dbReference type="NCBI Taxonomy" id="478448"/>
    <lineage>
        <taxon>Bacteria</taxon>
        <taxon>Pseudomonadati</taxon>
        <taxon>Pseudomonadota</taxon>
        <taxon>Alphaproteobacteria</taxon>
        <taxon>Rhodospirillales</taxon>
        <taxon>Rhodospirillaceae</taxon>
        <taxon>Pararhodospirillum</taxon>
    </lineage>
</organism>
<accession>A0A512H807</accession>
<feature type="domain" description="NIDO" evidence="2">
    <location>
        <begin position="89"/>
        <end position="238"/>
    </location>
</feature>
<dbReference type="Gene3D" id="2.130.10.130">
    <property type="entry name" value="Integrin alpha, N-terminal"/>
    <property type="match status" value="1"/>
</dbReference>
<evidence type="ECO:0000256" key="1">
    <source>
        <dbReference type="ARBA" id="ARBA00022729"/>
    </source>
</evidence>
<dbReference type="InterPro" id="IPR028994">
    <property type="entry name" value="Integrin_alpha_N"/>
</dbReference>
<keyword evidence="1" id="KW-0732">Signal</keyword>
<evidence type="ECO:0000313" key="3">
    <source>
        <dbReference type="EMBL" id="GEO81530.1"/>
    </source>
</evidence>
<protein>
    <recommendedName>
        <fullName evidence="2">NIDO domain-containing protein</fullName>
    </recommendedName>
</protein>
<dbReference type="InterPro" id="IPR003886">
    <property type="entry name" value="NIDO_dom"/>
</dbReference>
<dbReference type="SUPFAM" id="SSF69318">
    <property type="entry name" value="Integrin alpha N-terminal domain"/>
    <property type="match status" value="2"/>
</dbReference>
<sequence>MTYTLSRTRNLVNGLGGSAGFGEGVLNRNDDSYQSVDISSVFTQGINFFGTTYTSIYVNNNGNITFSSGMGTYTPYAITGTTSNPIIAPFFADVDTRNSTVTSTTWSGSGNSTGTNNVYYDLDATNGVVTITWDDVGYYSNRTDLTNAFQLQIVRRNASDFDIAIRYEDVNWTTGSASGGTNGLGGTIARAGWSAGDGTNYYELGASGNQANMLDLDRTLGNTGTMGYWEFSVRNGQTENPWLNPLVNRNDFDGNGTADILWFNERTRQIAIWSMSGFDRIGAAAIQNTVNPQWSLAGTGDFDGNARTDILFRNTSTNALAVWSMDGLSRDTATVTGITLASTTHVVGCGDINNDGNADIFLHDFSTGTVSVALMGDNLTLQTPTTLQTNTRSEWTVGGMGDFNGDRYGDILWRNTSTGQVAIWLMQGTNRIGANVIQASVDLNWSLESTGDFNGDGTTDILWRHTDGRVANWLMNGLDRLGATIINSDSPLSSNWTIADTTDFNADGTDDILLRNSTTGGTAIWTMNNGTRSDGQLVQNNVLGEWSIANDLSYV</sequence>
<dbReference type="InterPro" id="IPR013517">
    <property type="entry name" value="FG-GAP"/>
</dbReference>
<comment type="caution">
    <text evidence="3">The sequence shown here is derived from an EMBL/GenBank/DDBJ whole genome shotgun (WGS) entry which is preliminary data.</text>
</comment>
<reference evidence="3 4" key="1">
    <citation type="submission" date="2019-07" db="EMBL/GenBank/DDBJ databases">
        <title>Whole genome shotgun sequence of Rhodospirillum oryzae NBRC 107573.</title>
        <authorList>
            <person name="Hosoyama A."/>
            <person name="Uohara A."/>
            <person name="Ohji S."/>
            <person name="Ichikawa N."/>
        </authorList>
    </citation>
    <scope>NUCLEOTIDE SEQUENCE [LARGE SCALE GENOMIC DNA]</scope>
    <source>
        <strain evidence="3 4">NBRC 107573</strain>
    </source>
</reference>
<proteinExistence type="predicted"/>
<name>A0A512H807_9PROT</name>
<dbReference type="Proteomes" id="UP000321567">
    <property type="component" value="Unassembled WGS sequence"/>
</dbReference>